<comment type="caution">
    <text evidence="2">The sequence shown here is derived from an EMBL/GenBank/DDBJ whole genome shotgun (WGS) entry which is preliminary data.</text>
</comment>
<feature type="region of interest" description="Disordered" evidence="1">
    <location>
        <begin position="1"/>
        <end position="81"/>
    </location>
</feature>
<proteinExistence type="predicted"/>
<dbReference type="AlphaFoldDB" id="A0AAW0ULG2"/>
<feature type="compositionally biased region" description="Basic and acidic residues" evidence="1">
    <location>
        <begin position="44"/>
        <end position="54"/>
    </location>
</feature>
<accession>A0AAW0ULG2</accession>
<reference evidence="2 3" key="1">
    <citation type="submission" date="2023-03" db="EMBL/GenBank/DDBJ databases">
        <title>High-quality genome of Scylla paramamosain provides insights in environmental adaptation.</title>
        <authorList>
            <person name="Zhang L."/>
        </authorList>
    </citation>
    <scope>NUCLEOTIDE SEQUENCE [LARGE SCALE GENOMIC DNA]</scope>
    <source>
        <strain evidence="2">LZ_2023a</strain>
        <tissue evidence="2">Muscle</tissue>
    </source>
</reference>
<gene>
    <name evidence="2" type="ORF">O3P69_002577</name>
</gene>
<organism evidence="2 3">
    <name type="scientific">Scylla paramamosain</name>
    <name type="common">Mud crab</name>
    <dbReference type="NCBI Taxonomy" id="85552"/>
    <lineage>
        <taxon>Eukaryota</taxon>
        <taxon>Metazoa</taxon>
        <taxon>Ecdysozoa</taxon>
        <taxon>Arthropoda</taxon>
        <taxon>Crustacea</taxon>
        <taxon>Multicrustacea</taxon>
        <taxon>Malacostraca</taxon>
        <taxon>Eumalacostraca</taxon>
        <taxon>Eucarida</taxon>
        <taxon>Decapoda</taxon>
        <taxon>Pleocyemata</taxon>
        <taxon>Brachyura</taxon>
        <taxon>Eubrachyura</taxon>
        <taxon>Portunoidea</taxon>
        <taxon>Portunidae</taxon>
        <taxon>Portuninae</taxon>
        <taxon>Scylla</taxon>
    </lineage>
</organism>
<name>A0AAW0ULG2_SCYPA</name>
<protein>
    <submittedName>
        <fullName evidence="2">Uncharacterized protein</fullName>
    </submittedName>
</protein>
<evidence type="ECO:0000256" key="1">
    <source>
        <dbReference type="SAM" id="MobiDB-lite"/>
    </source>
</evidence>
<evidence type="ECO:0000313" key="2">
    <source>
        <dbReference type="EMBL" id="KAK8400900.1"/>
    </source>
</evidence>
<dbReference type="Proteomes" id="UP001487740">
    <property type="component" value="Unassembled WGS sequence"/>
</dbReference>
<feature type="compositionally biased region" description="Basic and acidic residues" evidence="1">
    <location>
        <begin position="13"/>
        <end position="29"/>
    </location>
</feature>
<evidence type="ECO:0000313" key="3">
    <source>
        <dbReference type="Proteomes" id="UP001487740"/>
    </source>
</evidence>
<sequence length="118" mass="12734">MVLCGRAVVPETRSSRPEPGARRGGHWEDTGCYADPGLISPWRDGPRGRKEHPIPPHPAPPHSITLAPRHSPTSGQAEVSRYSPSIAAQLPARHSDLAAISSLWRRVATPSASEVDRP</sequence>
<dbReference type="EMBL" id="JARAKH010000009">
    <property type="protein sequence ID" value="KAK8400900.1"/>
    <property type="molecule type" value="Genomic_DNA"/>
</dbReference>
<keyword evidence="3" id="KW-1185">Reference proteome</keyword>